<dbReference type="OrthoDB" id="6600403at2759"/>
<keyword evidence="3" id="KW-1185">Reference proteome</keyword>
<evidence type="ECO:0000313" key="3">
    <source>
        <dbReference type="Proteomes" id="UP000007819"/>
    </source>
</evidence>
<reference evidence="2" key="2">
    <citation type="submission" date="2022-06" db="UniProtKB">
        <authorList>
            <consortium name="EnsemblMetazoa"/>
        </authorList>
    </citation>
    <scope>IDENTIFICATION</scope>
</reference>
<feature type="domain" description="DUF4371" evidence="1">
    <location>
        <begin position="92"/>
        <end position="264"/>
    </location>
</feature>
<protein>
    <recommendedName>
        <fullName evidence="1">DUF4371 domain-containing protein</fullName>
    </recommendedName>
</protein>
<proteinExistence type="predicted"/>
<reference evidence="3" key="1">
    <citation type="submission" date="2010-06" db="EMBL/GenBank/DDBJ databases">
        <authorList>
            <person name="Jiang H."/>
            <person name="Abraham K."/>
            <person name="Ali S."/>
            <person name="Alsbrooks S.L."/>
            <person name="Anim B.N."/>
            <person name="Anosike U.S."/>
            <person name="Attaway T."/>
            <person name="Bandaranaike D.P."/>
            <person name="Battles P.K."/>
            <person name="Bell S.N."/>
            <person name="Bell A.V."/>
            <person name="Beltran B."/>
            <person name="Bickham C."/>
            <person name="Bustamante Y."/>
            <person name="Caleb T."/>
            <person name="Canada A."/>
            <person name="Cardenas V."/>
            <person name="Carter K."/>
            <person name="Chacko J."/>
            <person name="Chandrabose M.N."/>
            <person name="Chavez D."/>
            <person name="Chavez A."/>
            <person name="Chen L."/>
            <person name="Chu H.-S."/>
            <person name="Claassen K.J."/>
            <person name="Cockrell R."/>
            <person name="Collins M."/>
            <person name="Cooper J.A."/>
            <person name="Cree A."/>
            <person name="Curry S.M."/>
            <person name="Da Y."/>
            <person name="Dao M.D."/>
            <person name="Das B."/>
            <person name="Davila M.-L."/>
            <person name="Davy-Carroll L."/>
            <person name="Denson S."/>
            <person name="Dinh H."/>
            <person name="Ebong V.E."/>
            <person name="Edwards J.R."/>
            <person name="Egan A."/>
            <person name="El-Daye J."/>
            <person name="Escobedo L."/>
            <person name="Fernandez S."/>
            <person name="Fernando P.R."/>
            <person name="Flagg N."/>
            <person name="Forbes L.D."/>
            <person name="Fowler R.G."/>
            <person name="Fu Q."/>
            <person name="Gabisi R.A."/>
            <person name="Ganer J."/>
            <person name="Garbino Pronczuk A."/>
            <person name="Garcia R.M."/>
            <person name="Garner T."/>
            <person name="Garrett T.E."/>
            <person name="Gonzalez D.A."/>
            <person name="Hamid H."/>
            <person name="Hawkins E.S."/>
            <person name="Hirani K."/>
            <person name="Hogues M.E."/>
            <person name="Hollins B."/>
            <person name="Hsiao C.-H."/>
            <person name="Jabil R."/>
            <person name="James M.L."/>
            <person name="Jhangiani S.N."/>
            <person name="Johnson B."/>
            <person name="Johnson Q."/>
            <person name="Joshi V."/>
            <person name="Kalu J.B."/>
            <person name="Kam C."/>
            <person name="Kashfia A."/>
            <person name="Keebler J."/>
            <person name="Kisamo H."/>
            <person name="Kovar C.L."/>
            <person name="Lago L.A."/>
            <person name="Lai C.-Y."/>
            <person name="Laidlaw J."/>
            <person name="Lara F."/>
            <person name="Le T.-K."/>
            <person name="Lee S.L."/>
            <person name="Legall F.H."/>
            <person name="Lemon S.J."/>
            <person name="Lewis L.R."/>
            <person name="Li B."/>
            <person name="Liu Y."/>
            <person name="Liu Y.-S."/>
            <person name="Lopez J."/>
            <person name="Lozado R.J."/>
            <person name="Lu J."/>
            <person name="Madu R.C."/>
            <person name="Maheshwari M."/>
            <person name="Maheshwari R."/>
            <person name="Malloy K."/>
            <person name="Martinez E."/>
            <person name="Mathew T."/>
            <person name="Mercado I.C."/>
            <person name="Mercado C."/>
            <person name="Meyer B."/>
            <person name="Montgomery K."/>
            <person name="Morgan M.B."/>
            <person name="Munidasa M."/>
            <person name="Nazareth L.V."/>
            <person name="Nelson J."/>
            <person name="Ng B.M."/>
            <person name="Nguyen N.B."/>
            <person name="Nguyen P.Q."/>
            <person name="Nguyen T."/>
            <person name="Obregon M."/>
            <person name="Okwuonu G.O."/>
            <person name="Onwere C.G."/>
            <person name="Orozco G."/>
            <person name="Parra A."/>
            <person name="Patel S."/>
            <person name="Patil S."/>
            <person name="Perez A."/>
            <person name="Perez Y."/>
            <person name="Pham C."/>
            <person name="Primus E.L."/>
            <person name="Pu L.-L."/>
            <person name="Puazo M."/>
            <person name="Qin X."/>
            <person name="Quiroz J.B."/>
            <person name="Reese J."/>
            <person name="Richards S."/>
            <person name="Rives C.M."/>
            <person name="Robberts R."/>
            <person name="Ruiz S.J."/>
            <person name="Ruiz M.J."/>
            <person name="Santibanez J."/>
            <person name="Schneider B.W."/>
            <person name="Sisson I."/>
            <person name="Smith M."/>
            <person name="Sodergren E."/>
            <person name="Song X.-Z."/>
            <person name="Song B.B."/>
            <person name="Summersgill H."/>
            <person name="Thelus R."/>
            <person name="Thornton R.D."/>
            <person name="Trejos Z.Y."/>
            <person name="Usmani K."/>
            <person name="Vattathil S."/>
            <person name="Villasana D."/>
            <person name="Walker D.L."/>
            <person name="Wang S."/>
            <person name="Wang K."/>
            <person name="White C.S."/>
            <person name="Williams A.C."/>
            <person name="Williamson J."/>
            <person name="Wilson K."/>
            <person name="Woghiren I.O."/>
            <person name="Woodworth J.R."/>
            <person name="Worley K.C."/>
            <person name="Wright R.A."/>
            <person name="Wu W."/>
            <person name="Young L."/>
            <person name="Zhang L."/>
            <person name="Zhang J."/>
            <person name="Zhu Y."/>
            <person name="Muzny D.M."/>
            <person name="Weinstock G."/>
            <person name="Gibbs R.A."/>
        </authorList>
    </citation>
    <scope>NUCLEOTIDE SEQUENCE [LARGE SCALE GENOMIC DNA]</scope>
    <source>
        <strain evidence="3">LSR1</strain>
    </source>
</reference>
<name>A0A8R2FDH5_ACYPI</name>
<dbReference type="Pfam" id="PF14291">
    <property type="entry name" value="DUF4371"/>
    <property type="match status" value="1"/>
</dbReference>
<organism evidence="2 3">
    <name type="scientific">Acyrthosiphon pisum</name>
    <name type="common">Pea aphid</name>
    <dbReference type="NCBI Taxonomy" id="7029"/>
    <lineage>
        <taxon>Eukaryota</taxon>
        <taxon>Metazoa</taxon>
        <taxon>Ecdysozoa</taxon>
        <taxon>Arthropoda</taxon>
        <taxon>Hexapoda</taxon>
        <taxon>Insecta</taxon>
        <taxon>Pterygota</taxon>
        <taxon>Neoptera</taxon>
        <taxon>Paraneoptera</taxon>
        <taxon>Hemiptera</taxon>
        <taxon>Sternorrhyncha</taxon>
        <taxon>Aphidomorpha</taxon>
        <taxon>Aphidoidea</taxon>
        <taxon>Aphididae</taxon>
        <taxon>Macrosiphini</taxon>
        <taxon>Acyrthosiphon</taxon>
    </lineage>
</organism>
<sequence>MVLRDWLSYSPSENKIYCLHCMLFGKHPQKAWVQDGFRQFKNGSIAIITHATTTIHVDAALQVKLKTSVLTLIPSLVEEKKKQVSLNRGIVSQLIDIKTFLGQHSLAFRGYREQWTNIVEGNVKDMLILLSKHSPDISMHITNIQMKSRKELSFISWDRQNTLINAIAQEIINIIKCEIQSARFFSISIDSTFDISRTEQVSFIIRYVEESGKINERLIAMKDSAITTGQALFNLFSGVMDQHSLNWKSYLVGQSFDGAASMSG</sequence>
<dbReference type="Proteomes" id="UP000007819">
    <property type="component" value="Unassembled WGS sequence"/>
</dbReference>
<dbReference type="GeneID" id="103311974"/>
<dbReference type="InterPro" id="IPR025398">
    <property type="entry name" value="DUF4371"/>
</dbReference>
<dbReference type="KEGG" id="api:103311974"/>
<evidence type="ECO:0000259" key="1">
    <source>
        <dbReference type="Pfam" id="PF14291"/>
    </source>
</evidence>
<dbReference type="PANTHER" id="PTHR45749:SF21">
    <property type="entry name" value="DUF4371 DOMAIN-CONTAINING PROTEIN"/>
    <property type="match status" value="1"/>
</dbReference>
<accession>A0A8R2FDH5</accession>
<dbReference type="EnsemblMetazoa" id="XM_008191897.1">
    <property type="protein sequence ID" value="XP_008190119.1"/>
    <property type="gene ID" value="LOC103311974"/>
</dbReference>
<dbReference type="AlphaFoldDB" id="A0A8R2FDH5"/>
<evidence type="ECO:0000313" key="2">
    <source>
        <dbReference type="EnsemblMetazoa" id="XP_008190119.1"/>
    </source>
</evidence>
<dbReference type="PANTHER" id="PTHR45749">
    <property type="match status" value="1"/>
</dbReference>
<dbReference type="RefSeq" id="XP_008190119.1">
    <property type="nucleotide sequence ID" value="XM_008191897.1"/>
</dbReference>